<evidence type="ECO:0000256" key="2">
    <source>
        <dbReference type="SAM" id="MobiDB-lite"/>
    </source>
</evidence>
<dbReference type="Gramene" id="GBG90447">
    <property type="protein sequence ID" value="GBG90447"/>
    <property type="gene ID" value="CBR_g50693"/>
</dbReference>
<evidence type="ECO:0000256" key="1">
    <source>
        <dbReference type="PROSITE-ProRule" id="PRU00047"/>
    </source>
</evidence>
<evidence type="ECO:0000313" key="5">
    <source>
        <dbReference type="Proteomes" id="UP000265515"/>
    </source>
</evidence>
<keyword evidence="5" id="KW-1185">Reference proteome</keyword>
<evidence type="ECO:0000313" key="4">
    <source>
        <dbReference type="EMBL" id="GBG90447.1"/>
    </source>
</evidence>
<dbReference type="EMBL" id="BFEA01000811">
    <property type="protein sequence ID" value="GBG90447.1"/>
    <property type="molecule type" value="Genomic_DNA"/>
</dbReference>
<keyword evidence="1" id="KW-0479">Metal-binding</keyword>
<dbReference type="AlphaFoldDB" id="A0A388M779"/>
<accession>A0A388M779</accession>
<dbReference type="Proteomes" id="UP000265515">
    <property type="component" value="Unassembled WGS sequence"/>
</dbReference>
<dbReference type="OrthoDB" id="2213718at2759"/>
<feature type="compositionally biased region" description="Basic and acidic residues" evidence="2">
    <location>
        <begin position="42"/>
        <end position="54"/>
    </location>
</feature>
<dbReference type="GO" id="GO:0008270">
    <property type="term" value="F:zinc ion binding"/>
    <property type="evidence" value="ECO:0007669"/>
    <property type="project" value="UniProtKB-KW"/>
</dbReference>
<gene>
    <name evidence="4" type="ORF">CBR_g50693</name>
</gene>
<organism evidence="4 5">
    <name type="scientific">Chara braunii</name>
    <name type="common">Braun's stonewort</name>
    <dbReference type="NCBI Taxonomy" id="69332"/>
    <lineage>
        <taxon>Eukaryota</taxon>
        <taxon>Viridiplantae</taxon>
        <taxon>Streptophyta</taxon>
        <taxon>Charophyceae</taxon>
        <taxon>Charales</taxon>
        <taxon>Characeae</taxon>
        <taxon>Chara</taxon>
    </lineage>
</organism>
<evidence type="ECO:0000259" key="3">
    <source>
        <dbReference type="PROSITE" id="PS50158"/>
    </source>
</evidence>
<comment type="caution">
    <text evidence="4">The sequence shown here is derived from an EMBL/GenBank/DDBJ whole genome shotgun (WGS) entry which is preliminary data.</text>
</comment>
<protein>
    <recommendedName>
        <fullName evidence="3">CCHC-type domain-containing protein</fullName>
    </recommendedName>
</protein>
<feature type="compositionally biased region" description="Basic and acidic residues" evidence="2">
    <location>
        <begin position="61"/>
        <end position="74"/>
    </location>
</feature>
<feature type="compositionally biased region" description="Basic and acidic residues" evidence="2">
    <location>
        <begin position="260"/>
        <end position="270"/>
    </location>
</feature>
<feature type="domain" description="CCHC-type" evidence="3">
    <location>
        <begin position="349"/>
        <end position="364"/>
    </location>
</feature>
<name>A0A388M779_CHABU</name>
<dbReference type="PROSITE" id="PS50158">
    <property type="entry name" value="ZF_CCHC"/>
    <property type="match status" value="1"/>
</dbReference>
<keyword evidence="1" id="KW-0863">Zinc-finger</keyword>
<dbReference type="GO" id="GO:0003676">
    <property type="term" value="F:nucleic acid binding"/>
    <property type="evidence" value="ECO:0007669"/>
    <property type="project" value="InterPro"/>
</dbReference>
<proteinExistence type="predicted"/>
<feature type="compositionally biased region" description="Basic and acidic residues" evidence="2">
    <location>
        <begin position="281"/>
        <end position="292"/>
    </location>
</feature>
<dbReference type="SUPFAM" id="SSF57756">
    <property type="entry name" value="Retrovirus zinc finger-like domains"/>
    <property type="match status" value="1"/>
</dbReference>
<keyword evidence="1" id="KW-0862">Zinc</keyword>
<sequence>MDGDIYDQFGEYIDRKVPGGARAEAQRRVAARQAPPATFRLWQEKEDPPIRVEEVGSDEEVTQRLRAGDIKEEPIVVESEDENEKEKVEPPSVLLGKMEDLLGKAPNGYEQKAKLVLKPFEEEDPWGNKDVQWMMKLALAGSHSQVEEMRTIEEGPEQVERHEELMGGLYLLVNTLLQGDFGQIGSLNPAGNEDVMPESQDDEFEEEEIKETFRAEEYDGIYLERGLLLSCEMRDRDVSDRAQKMRERYLEGASLFSPEQRLEEPPDREMGTAVEGVIEGRPQRLDTPEYRPEGVGLLPRPSTQELEMGPEESMDVPQSYELGRETSEAPSSPGSQRDEKFRKWFDASCFFCEKEGHRALQCPKFLKDLA</sequence>
<feature type="region of interest" description="Disordered" evidence="2">
    <location>
        <begin position="38"/>
        <end position="90"/>
    </location>
</feature>
<dbReference type="InterPro" id="IPR036875">
    <property type="entry name" value="Znf_CCHC_sf"/>
</dbReference>
<dbReference type="InterPro" id="IPR001878">
    <property type="entry name" value="Znf_CCHC"/>
</dbReference>
<feature type="region of interest" description="Disordered" evidence="2">
    <location>
        <begin position="256"/>
        <end position="339"/>
    </location>
</feature>
<reference evidence="4 5" key="1">
    <citation type="journal article" date="2018" name="Cell">
        <title>The Chara Genome: Secondary Complexity and Implications for Plant Terrestrialization.</title>
        <authorList>
            <person name="Nishiyama T."/>
            <person name="Sakayama H."/>
            <person name="Vries J.D."/>
            <person name="Buschmann H."/>
            <person name="Saint-Marcoux D."/>
            <person name="Ullrich K.K."/>
            <person name="Haas F.B."/>
            <person name="Vanderstraeten L."/>
            <person name="Becker D."/>
            <person name="Lang D."/>
            <person name="Vosolsobe S."/>
            <person name="Rombauts S."/>
            <person name="Wilhelmsson P.K.I."/>
            <person name="Janitza P."/>
            <person name="Kern R."/>
            <person name="Heyl A."/>
            <person name="Rumpler F."/>
            <person name="Villalobos L.I.A.C."/>
            <person name="Clay J.M."/>
            <person name="Skokan R."/>
            <person name="Toyoda A."/>
            <person name="Suzuki Y."/>
            <person name="Kagoshima H."/>
            <person name="Schijlen E."/>
            <person name="Tajeshwar N."/>
            <person name="Catarino B."/>
            <person name="Hetherington A.J."/>
            <person name="Saltykova A."/>
            <person name="Bonnot C."/>
            <person name="Breuninger H."/>
            <person name="Symeonidi A."/>
            <person name="Radhakrishnan G.V."/>
            <person name="Van Nieuwerburgh F."/>
            <person name="Deforce D."/>
            <person name="Chang C."/>
            <person name="Karol K.G."/>
            <person name="Hedrich R."/>
            <person name="Ulvskov P."/>
            <person name="Glockner G."/>
            <person name="Delwiche C.F."/>
            <person name="Petrasek J."/>
            <person name="Van de Peer Y."/>
            <person name="Friml J."/>
            <person name="Beilby M."/>
            <person name="Dolan L."/>
            <person name="Kohara Y."/>
            <person name="Sugano S."/>
            <person name="Fujiyama A."/>
            <person name="Delaux P.-M."/>
            <person name="Quint M."/>
            <person name="TheiBen G."/>
            <person name="Hagemann M."/>
            <person name="Harholt J."/>
            <person name="Dunand C."/>
            <person name="Zachgo S."/>
            <person name="Langdale J."/>
            <person name="Maumus F."/>
            <person name="Straeten D.V.D."/>
            <person name="Gould S.B."/>
            <person name="Rensing S.A."/>
        </authorList>
    </citation>
    <scope>NUCLEOTIDE SEQUENCE [LARGE SCALE GENOMIC DNA]</scope>
    <source>
        <strain evidence="4 5">S276</strain>
    </source>
</reference>